<dbReference type="AlphaFoldDB" id="A0A2K3JK41"/>
<dbReference type="EMBL" id="ASHM01067806">
    <property type="protein sequence ID" value="PNX54394.1"/>
    <property type="molecule type" value="Genomic_DNA"/>
</dbReference>
<dbReference type="InterPro" id="IPR006873">
    <property type="entry name" value="DUF620"/>
</dbReference>
<feature type="non-terminal residue" evidence="1">
    <location>
        <position position="1"/>
    </location>
</feature>
<organism evidence="1 2">
    <name type="scientific">Trifolium pratense</name>
    <name type="common">Red clover</name>
    <dbReference type="NCBI Taxonomy" id="57577"/>
    <lineage>
        <taxon>Eukaryota</taxon>
        <taxon>Viridiplantae</taxon>
        <taxon>Streptophyta</taxon>
        <taxon>Embryophyta</taxon>
        <taxon>Tracheophyta</taxon>
        <taxon>Spermatophyta</taxon>
        <taxon>Magnoliopsida</taxon>
        <taxon>eudicotyledons</taxon>
        <taxon>Gunneridae</taxon>
        <taxon>Pentapetalae</taxon>
        <taxon>rosids</taxon>
        <taxon>fabids</taxon>
        <taxon>Fabales</taxon>
        <taxon>Fabaceae</taxon>
        <taxon>Papilionoideae</taxon>
        <taxon>50 kb inversion clade</taxon>
        <taxon>NPAAA clade</taxon>
        <taxon>Hologalegina</taxon>
        <taxon>IRL clade</taxon>
        <taxon>Trifolieae</taxon>
        <taxon>Trifolium</taxon>
    </lineage>
</organism>
<dbReference type="ExpressionAtlas" id="A0A2K3JK41">
    <property type="expression patterns" value="baseline"/>
</dbReference>
<comment type="caution">
    <text evidence="1">The sequence shown here is derived from an EMBL/GenBank/DDBJ whole genome shotgun (WGS) entry which is preliminary data.</text>
</comment>
<dbReference type="Pfam" id="PF04788">
    <property type="entry name" value="DUF620"/>
    <property type="match status" value="1"/>
</dbReference>
<dbReference type="Proteomes" id="UP000236291">
    <property type="component" value="Unassembled WGS sequence"/>
</dbReference>
<evidence type="ECO:0000313" key="2">
    <source>
        <dbReference type="Proteomes" id="UP000236291"/>
    </source>
</evidence>
<reference evidence="1 2" key="1">
    <citation type="journal article" date="2014" name="Am. J. Bot.">
        <title>Genome assembly and annotation for red clover (Trifolium pratense; Fabaceae).</title>
        <authorList>
            <person name="Istvanek J."/>
            <person name="Jaros M."/>
            <person name="Krenek A."/>
            <person name="Repkova J."/>
        </authorList>
    </citation>
    <scope>NUCLEOTIDE SEQUENCE [LARGE SCALE GENOMIC DNA]</scope>
    <source>
        <strain evidence="2">cv. Tatra</strain>
        <tissue evidence="1">Young leaves</tissue>
    </source>
</reference>
<evidence type="ECO:0000313" key="1">
    <source>
        <dbReference type="EMBL" id="PNX54394.1"/>
    </source>
</evidence>
<dbReference type="PANTHER" id="PTHR31300">
    <property type="entry name" value="LIPASE"/>
    <property type="match status" value="1"/>
</dbReference>
<sequence>VLSAYYMSMTATYNLKIWIRSSFTSVYETSSARYILQQYIAYAKGKVRLIVSEFETAKKVPCNRNSSKAAESDAGCNGKLVRQHTPWLGAHTAKEHVRPLRRALQDLDPRTTPSMFINARCIGEEKINEEDCFILKLCADPSTLKARSEGPAENIRHVLFG</sequence>
<accession>A0A2K3JK41</accession>
<gene>
    <name evidence="1" type="ORF">L195_g048013</name>
</gene>
<dbReference type="STRING" id="57577.A0A2K3JK41"/>
<dbReference type="PANTHER" id="PTHR31300:SF31">
    <property type="entry name" value="PUTATIVE (DUF620)-RELATED"/>
    <property type="match status" value="1"/>
</dbReference>
<name>A0A2K3JK41_TRIPR</name>
<reference evidence="1 2" key="2">
    <citation type="journal article" date="2017" name="Front. Plant Sci.">
        <title>Gene Classification and Mining of Molecular Markers Useful in Red Clover (Trifolium pratense) Breeding.</title>
        <authorList>
            <person name="Istvanek J."/>
            <person name="Dluhosova J."/>
            <person name="Dluhos P."/>
            <person name="Patkova L."/>
            <person name="Nedelnik J."/>
            <person name="Repkova J."/>
        </authorList>
    </citation>
    <scope>NUCLEOTIDE SEQUENCE [LARGE SCALE GENOMIC DNA]</scope>
    <source>
        <strain evidence="2">cv. Tatra</strain>
        <tissue evidence="1">Young leaves</tissue>
    </source>
</reference>
<proteinExistence type="predicted"/>
<feature type="non-terminal residue" evidence="1">
    <location>
        <position position="161"/>
    </location>
</feature>
<protein>
    <submittedName>
        <fullName evidence="1">Uncharacterized protein</fullName>
    </submittedName>
</protein>